<dbReference type="AlphaFoldDB" id="A0AA88ICM9"/>
<evidence type="ECO:0000256" key="1">
    <source>
        <dbReference type="ARBA" id="ARBA00004123"/>
    </source>
</evidence>
<evidence type="ECO:0000256" key="10">
    <source>
        <dbReference type="ARBA" id="ARBA00033173"/>
    </source>
</evidence>
<dbReference type="PANTHER" id="PTHR10126">
    <property type="entry name" value="TATA-BOX BINDING PROTEIN"/>
    <property type="match status" value="1"/>
</dbReference>
<keyword evidence="7" id="KW-0804">Transcription</keyword>
<evidence type="ECO:0000256" key="5">
    <source>
        <dbReference type="ARBA" id="ARBA00023015"/>
    </source>
</evidence>
<dbReference type="FunFam" id="3.30.310.10:FF:000005">
    <property type="entry name" value="TATA box-binding protein-like 1"/>
    <property type="match status" value="1"/>
</dbReference>
<evidence type="ECO:0000256" key="6">
    <source>
        <dbReference type="ARBA" id="ARBA00023125"/>
    </source>
</evidence>
<organism evidence="12 13">
    <name type="scientific">Artemia franciscana</name>
    <name type="common">Brine shrimp</name>
    <name type="synonym">Artemia sanfranciscana</name>
    <dbReference type="NCBI Taxonomy" id="6661"/>
    <lineage>
        <taxon>Eukaryota</taxon>
        <taxon>Metazoa</taxon>
        <taxon>Ecdysozoa</taxon>
        <taxon>Arthropoda</taxon>
        <taxon>Crustacea</taxon>
        <taxon>Branchiopoda</taxon>
        <taxon>Anostraca</taxon>
        <taxon>Artemiidae</taxon>
        <taxon>Artemia</taxon>
    </lineage>
</organism>
<evidence type="ECO:0000256" key="9">
    <source>
        <dbReference type="ARBA" id="ARBA00023474"/>
    </source>
</evidence>
<keyword evidence="8" id="KW-0539">Nucleus</keyword>
<dbReference type="GO" id="GO:0006352">
    <property type="term" value="P:DNA-templated transcription initiation"/>
    <property type="evidence" value="ECO:0007669"/>
    <property type="project" value="InterPro"/>
</dbReference>
<feature type="region of interest" description="Disordered" evidence="11">
    <location>
        <begin position="35"/>
        <end position="69"/>
    </location>
</feature>
<comment type="similarity">
    <text evidence="3">Belongs to the TBP family.</text>
</comment>
<dbReference type="GO" id="GO:0005634">
    <property type="term" value="C:nucleus"/>
    <property type="evidence" value="ECO:0007669"/>
    <property type="project" value="UniProtKB-SubCell"/>
</dbReference>
<dbReference type="SUPFAM" id="SSF55945">
    <property type="entry name" value="TATA-box binding protein-like"/>
    <property type="match status" value="2"/>
</dbReference>
<name>A0AA88ICM9_ARTSF</name>
<comment type="subcellular location">
    <subcellularLocation>
        <location evidence="2">Cytoplasm</location>
    </subcellularLocation>
    <subcellularLocation>
        <location evidence="1">Nucleus</location>
    </subcellularLocation>
</comment>
<feature type="compositionally biased region" description="Acidic residues" evidence="11">
    <location>
        <begin position="268"/>
        <end position="286"/>
    </location>
</feature>
<dbReference type="Gene3D" id="3.30.310.10">
    <property type="entry name" value="TATA-Binding Protein"/>
    <property type="match status" value="2"/>
</dbReference>
<dbReference type="GO" id="GO:0005737">
    <property type="term" value="C:cytoplasm"/>
    <property type="evidence" value="ECO:0007669"/>
    <property type="project" value="UniProtKB-SubCell"/>
</dbReference>
<dbReference type="InterPro" id="IPR000814">
    <property type="entry name" value="TBP"/>
</dbReference>
<keyword evidence="13" id="KW-1185">Reference proteome</keyword>
<evidence type="ECO:0000313" key="13">
    <source>
        <dbReference type="Proteomes" id="UP001187531"/>
    </source>
</evidence>
<dbReference type="EMBL" id="JAVRJZ010000003">
    <property type="protein sequence ID" value="KAK2724161.1"/>
    <property type="molecule type" value="Genomic_DNA"/>
</dbReference>
<proteinExistence type="inferred from homology"/>
<evidence type="ECO:0000256" key="8">
    <source>
        <dbReference type="ARBA" id="ARBA00023242"/>
    </source>
</evidence>
<gene>
    <name evidence="12" type="ORF">QYM36_000874</name>
</gene>
<feature type="region of interest" description="Disordered" evidence="11">
    <location>
        <begin position="258"/>
        <end position="286"/>
    </location>
</feature>
<keyword evidence="6" id="KW-0238">DNA-binding</keyword>
<evidence type="ECO:0000256" key="11">
    <source>
        <dbReference type="SAM" id="MobiDB-lite"/>
    </source>
</evidence>
<evidence type="ECO:0000256" key="4">
    <source>
        <dbReference type="ARBA" id="ARBA00022490"/>
    </source>
</evidence>
<protein>
    <recommendedName>
        <fullName evidence="9">TATA box-binding protein-like 1</fullName>
    </recommendedName>
    <alternativeName>
        <fullName evidence="10">TBP-like factor</fullName>
    </alternativeName>
</protein>
<keyword evidence="5" id="KW-0805">Transcription regulation</keyword>
<dbReference type="InterPro" id="IPR015445">
    <property type="entry name" value="TBP-like"/>
</dbReference>
<evidence type="ECO:0000256" key="7">
    <source>
        <dbReference type="ARBA" id="ARBA00023163"/>
    </source>
</evidence>
<comment type="caution">
    <text evidence="12">The sequence shown here is derived from an EMBL/GenBank/DDBJ whole genome shotgun (WGS) entry which is preliminary data.</text>
</comment>
<dbReference type="EMBL" id="JAVRJZ010000003">
    <property type="protein sequence ID" value="KAK2724162.1"/>
    <property type="molecule type" value="Genomic_DNA"/>
</dbReference>
<dbReference type="PRINTS" id="PR00686">
    <property type="entry name" value="TIFACTORIID"/>
</dbReference>
<accession>A0AA88ICM9</accession>
<reference evidence="12" key="1">
    <citation type="submission" date="2023-07" db="EMBL/GenBank/DDBJ databases">
        <title>Chromosome-level genome assembly of Artemia franciscana.</title>
        <authorList>
            <person name="Jo E."/>
        </authorList>
    </citation>
    <scope>NUCLEOTIDE SEQUENCE</scope>
    <source>
        <tissue evidence="12">Whole body</tissue>
    </source>
</reference>
<keyword evidence="4" id="KW-0963">Cytoplasm</keyword>
<sequence length="286" mass="32217">MQNSMTSYYQDSIHGGSAQSLQMYGSVYSKSSANVPYTNGNHDNKHGVVSNNLNSDSSSKEQETQDETPEIDITISNVVCSYSVKCHLNLKSIAMTGFNVEFRRENAMLTMKLRKPNVTASIWSSGHVTVTGSTSNTEARIAARRVARLLQKMGYKVRMSNYRIVNVLGSCTMPWAIKIQNFSAEYPNQISYEPELHPGATMKLTDPKATLKIFSTGSITVTAPSVENVQRSIEHVYPMVYPYRTERSQHDVDRLNAGLKRKRKISEEESEEEIESEEDDIDTYFK</sequence>
<evidence type="ECO:0000313" key="12">
    <source>
        <dbReference type="EMBL" id="KAK2724161.1"/>
    </source>
</evidence>
<evidence type="ECO:0000256" key="2">
    <source>
        <dbReference type="ARBA" id="ARBA00004496"/>
    </source>
</evidence>
<dbReference type="Pfam" id="PF00352">
    <property type="entry name" value="TBP"/>
    <property type="match status" value="2"/>
</dbReference>
<dbReference type="InterPro" id="IPR012295">
    <property type="entry name" value="TBP_dom_sf"/>
</dbReference>
<dbReference type="GO" id="GO:0003677">
    <property type="term" value="F:DNA binding"/>
    <property type="evidence" value="ECO:0007669"/>
    <property type="project" value="UniProtKB-KW"/>
</dbReference>
<dbReference type="Proteomes" id="UP001187531">
    <property type="component" value="Unassembled WGS sequence"/>
</dbReference>
<evidence type="ECO:0000256" key="3">
    <source>
        <dbReference type="ARBA" id="ARBA00005560"/>
    </source>
</evidence>
<dbReference type="FunFam" id="3.30.310.10:FF:000009">
    <property type="entry name" value="TatA box-binding protein-like protein 1"/>
    <property type="match status" value="1"/>
</dbReference>
<dbReference type="CDD" id="cd04517">
    <property type="entry name" value="TLF"/>
    <property type="match status" value="1"/>
</dbReference>